<dbReference type="Proteomes" id="UP000515909">
    <property type="component" value="Chromosome"/>
</dbReference>
<dbReference type="Pfam" id="PF04965">
    <property type="entry name" value="GPW_gp25"/>
    <property type="match status" value="1"/>
</dbReference>
<dbReference type="SUPFAM" id="SSF160719">
    <property type="entry name" value="gpW/gp25-like"/>
    <property type="match status" value="1"/>
</dbReference>
<dbReference type="Gene3D" id="3.10.450.40">
    <property type="match status" value="1"/>
</dbReference>
<evidence type="ECO:0000313" key="3">
    <source>
        <dbReference type="EMBL" id="QNK40470.1"/>
    </source>
</evidence>
<dbReference type="EMBL" id="CP060286">
    <property type="protein sequence ID" value="QNK40470.1"/>
    <property type="molecule type" value="Genomic_DNA"/>
</dbReference>
<accession>A0A6N8HV76</accession>
<proteinExistence type="predicted"/>
<organism evidence="2 4">
    <name type="scientific">Caproicibacter fermentans</name>
    <dbReference type="NCBI Taxonomy" id="2576756"/>
    <lineage>
        <taxon>Bacteria</taxon>
        <taxon>Bacillati</taxon>
        <taxon>Bacillota</taxon>
        <taxon>Clostridia</taxon>
        <taxon>Eubacteriales</taxon>
        <taxon>Acutalibacteraceae</taxon>
        <taxon>Caproicibacter</taxon>
    </lineage>
</organism>
<feature type="domain" description="IraD/Gp25-like" evidence="1">
    <location>
        <begin position="25"/>
        <end position="115"/>
    </location>
</feature>
<gene>
    <name evidence="2" type="ORF">CAFE_00210</name>
    <name evidence="3" type="ORF">HCR03_17780</name>
</gene>
<sequence length="132" mass="15027">MENGFLGRGFPFPLRIADGEIEPENGEAKIRQAIYVILMTRQGERPMLPEFGSRLWDYVFDLPGETCRHLLCSEIVQAVCRWEHRVDHVSAAVDDSELSRGKVILTVSYTVRATNRPDNLVFPFYLEEGGGR</sequence>
<dbReference type="AlphaFoldDB" id="A0A6N8HV76"/>
<dbReference type="OrthoDB" id="9802846at2"/>
<name>A0A6N8HV76_9FIRM</name>
<evidence type="ECO:0000313" key="2">
    <source>
        <dbReference type="EMBL" id="MVB09373.1"/>
    </source>
</evidence>
<evidence type="ECO:0000313" key="5">
    <source>
        <dbReference type="Proteomes" id="UP000515909"/>
    </source>
</evidence>
<accession>A0A7G8TA29</accession>
<dbReference type="InterPro" id="IPR007048">
    <property type="entry name" value="IraD/Gp25-like"/>
</dbReference>
<reference evidence="3 5" key="2">
    <citation type="submission" date="2020-08" db="EMBL/GenBank/DDBJ databases">
        <title>The isolate Caproiciproducens sp. 7D4C2 produces n-caproate at mildly acidic conditions from hexoses: genome and rBOX comparison with related strains and chain-elongating bacteria.</title>
        <authorList>
            <person name="Esquivel-Elizondo S."/>
            <person name="Bagci C."/>
            <person name="Temovska M."/>
            <person name="Jeon B.S."/>
            <person name="Bessarab I."/>
            <person name="Williams R.B.H."/>
            <person name="Huson D.H."/>
            <person name="Angenent L.T."/>
        </authorList>
    </citation>
    <scope>NUCLEOTIDE SEQUENCE [LARGE SCALE GENOMIC DNA]</scope>
    <source>
        <strain evidence="3 5">7D4C2</strain>
    </source>
</reference>
<evidence type="ECO:0000259" key="1">
    <source>
        <dbReference type="Pfam" id="PF04965"/>
    </source>
</evidence>
<dbReference type="KEGG" id="cfem:HCR03_17780"/>
<dbReference type="RefSeq" id="WP_066643752.1">
    <property type="nucleotide sequence ID" value="NZ_CP060286.1"/>
</dbReference>
<evidence type="ECO:0000313" key="4">
    <source>
        <dbReference type="Proteomes" id="UP000469440"/>
    </source>
</evidence>
<keyword evidence="4" id="KW-1185">Reference proteome</keyword>
<protein>
    <submittedName>
        <fullName evidence="3">GPW/gp25 family protein</fullName>
    </submittedName>
    <submittedName>
        <fullName evidence="2">Gene 25-like lysozyme</fullName>
    </submittedName>
</protein>
<reference evidence="2 4" key="1">
    <citation type="submission" date="2019-09" db="EMBL/GenBank/DDBJ databases">
        <title>Genome sequence of Clostridium sp. EA1.</title>
        <authorList>
            <person name="Poehlein A."/>
            <person name="Bengelsdorf F.R."/>
            <person name="Daniel R."/>
        </authorList>
    </citation>
    <scope>NUCLEOTIDE SEQUENCE [LARGE SCALE GENOMIC DNA]</scope>
    <source>
        <strain evidence="2 4">EA1</strain>
    </source>
</reference>
<dbReference type="Proteomes" id="UP000469440">
    <property type="component" value="Unassembled WGS sequence"/>
</dbReference>
<dbReference type="EMBL" id="VWXL01000002">
    <property type="protein sequence ID" value="MVB09373.1"/>
    <property type="molecule type" value="Genomic_DNA"/>
</dbReference>